<sequence length="956" mass="102917">MSTSAHAALKAPPLQSPAASASVEALPSFTWKSVKGAKEYEFQLSDDPKFNSIVLGRGKGKGSQKTRNTAATLDKSVPDGNYFWRVRAIDSKSRVGRWTKGRSFTKAWTTPPTLTAPADEFAVSWPNAPLMLRWEPVKYATRYIVTIATDPTFAQLVGTPQNKPAEVPGTAFALQGTLPVGRYFWAITPIDSGGLRGTRSRVGSFTWTWQTATGTSLLDLNASERVFDPLMSWDLVPGAARYEVEINPDDDFAAGSRVCCKDPVIGTSLSPTRILPNNNDFAGSSGYHWRVRAFDIDGNPGQWNRGPTFQKAYDAVTPSVPGLHLRDHNGPLPPSTATVLNGATIQWDPVPGAALYHVQWSNYASGACNWSNASSPIKTAATAWSSLSPTHEGGVPGGVGITASLLPNGNTARSGHPFTPENAFPGVAGFANGVSYCIRVRALSDDSFRENDNAVSPVVSAWTQVGGDQNQPAFTFQKPADDTGAALPANPPAYIGPAGEAVTRTPVLSWHPVAGARRYYVFIARDSNFTNVIDAAFTANTTYAPNWALEDEATQYFWAVVPTASPTGAGVSGGPAEYAPRSFNKLSLPAAPIQPVGGADVTTQPTFRWTPAESAQKYRLQVSADPQFGDLLDDVVTSSTAYTSSTPYPADTVLYWRVRAEQLQALRNTVRVELRWSELGSFRRRLPSPVFSPDIPLRGELPPPLLWSAVPGAVSYDFQLDEADGDSNVFNVKSPAGTFSKLTGIGTFKFRVRANFATRSGVVASAYSPQRDFTRLISPPAAPRATRSGTTRLVLGWSPAAAAASYRVEVSTSESFSKLVDSTRTNNTSWAPTLEAADYRKRGAPLYWRVASVDEGNNVGSFVSNAIVKGKPLSVRVLGSLRRNRTSRLSVVVRGAGRAQRLASVRATGAGVRPQTKRTNKRGSAVMTLRPTKKGFVSIRVARSGFTTKTVKVRVR</sequence>
<organism evidence="1">
    <name type="scientific">uncultured Solirubrobacteraceae bacterium</name>
    <dbReference type="NCBI Taxonomy" id="1162706"/>
    <lineage>
        <taxon>Bacteria</taxon>
        <taxon>Bacillati</taxon>
        <taxon>Actinomycetota</taxon>
        <taxon>Thermoleophilia</taxon>
        <taxon>Solirubrobacterales</taxon>
        <taxon>Solirubrobacteraceae</taxon>
        <taxon>environmental samples</taxon>
    </lineage>
</organism>
<dbReference type="AlphaFoldDB" id="A0A6J4TXS0"/>
<name>A0A6J4TXS0_9ACTN</name>
<evidence type="ECO:0000313" key="1">
    <source>
        <dbReference type="EMBL" id="CAA9533769.1"/>
    </source>
</evidence>
<dbReference type="EMBL" id="CADCVQ010000182">
    <property type="protein sequence ID" value="CAA9533769.1"/>
    <property type="molecule type" value="Genomic_DNA"/>
</dbReference>
<proteinExistence type="predicted"/>
<reference evidence="1" key="1">
    <citation type="submission" date="2020-02" db="EMBL/GenBank/DDBJ databases">
        <authorList>
            <person name="Meier V. D."/>
        </authorList>
    </citation>
    <scope>NUCLEOTIDE SEQUENCE</scope>
    <source>
        <strain evidence="1">AVDCRST_MAG67</strain>
    </source>
</reference>
<dbReference type="GO" id="GO:0005975">
    <property type="term" value="P:carbohydrate metabolic process"/>
    <property type="evidence" value="ECO:0007669"/>
    <property type="project" value="UniProtKB-ARBA"/>
</dbReference>
<accession>A0A6J4TXS0</accession>
<dbReference type="InterPro" id="IPR013783">
    <property type="entry name" value="Ig-like_fold"/>
</dbReference>
<gene>
    <name evidence="1" type="ORF">AVDCRST_MAG67-4534</name>
</gene>
<evidence type="ECO:0008006" key="2">
    <source>
        <dbReference type="Google" id="ProtNLM"/>
    </source>
</evidence>
<protein>
    <recommendedName>
        <fullName evidence="2">Fibronectin type-III domain-containing protein</fullName>
    </recommendedName>
</protein>
<dbReference type="Gene3D" id="2.60.40.10">
    <property type="entry name" value="Immunoglobulins"/>
    <property type="match status" value="7"/>
</dbReference>